<dbReference type="AlphaFoldDB" id="A0A914CS10"/>
<protein>
    <submittedName>
        <fullName evidence="2">Transposase</fullName>
    </submittedName>
</protein>
<evidence type="ECO:0000313" key="2">
    <source>
        <dbReference type="WBParaSite" id="ACRNAN_scaffold13863.g23428.t1"/>
    </source>
</evidence>
<dbReference type="PANTHER" id="PTHR47326">
    <property type="entry name" value="TRANSPOSABLE ELEMENT TC3 TRANSPOSASE-LIKE PROTEIN"/>
    <property type="match status" value="1"/>
</dbReference>
<accession>A0A914CS10</accession>
<reference evidence="2" key="1">
    <citation type="submission" date="2022-11" db="UniProtKB">
        <authorList>
            <consortium name="WormBaseParasite"/>
        </authorList>
    </citation>
    <scope>IDENTIFICATION</scope>
</reference>
<dbReference type="Gene3D" id="3.30.420.10">
    <property type="entry name" value="Ribonuclease H-like superfamily/Ribonuclease H"/>
    <property type="match status" value="1"/>
</dbReference>
<evidence type="ECO:0000313" key="1">
    <source>
        <dbReference type="Proteomes" id="UP000887540"/>
    </source>
</evidence>
<dbReference type="InterPro" id="IPR036397">
    <property type="entry name" value="RNaseH_sf"/>
</dbReference>
<dbReference type="GO" id="GO:0003676">
    <property type="term" value="F:nucleic acid binding"/>
    <property type="evidence" value="ECO:0007669"/>
    <property type="project" value="InterPro"/>
</dbReference>
<dbReference type="PANTHER" id="PTHR47326:SF1">
    <property type="entry name" value="HTH PSQ-TYPE DOMAIN-CONTAINING PROTEIN"/>
    <property type="match status" value="1"/>
</dbReference>
<sequence>MDTLRAHLIPWTHTIFGDDEWTFQQDGALAHKARETQDFLRDNCPDVITVDVHWRNANGEWPPNSPDLNPLDYAIWSILMEKACQKPHPNVESLKRALKKAWKEITLADLVKIVDNFSKRLQVCIDANGGHFE</sequence>
<name>A0A914CS10_9BILA</name>
<proteinExistence type="predicted"/>
<dbReference type="WBParaSite" id="ACRNAN_scaffold13863.g23428.t1">
    <property type="protein sequence ID" value="ACRNAN_scaffold13863.g23428.t1"/>
    <property type="gene ID" value="ACRNAN_scaffold13863.g23428"/>
</dbReference>
<organism evidence="1 2">
    <name type="scientific">Acrobeloides nanus</name>
    <dbReference type="NCBI Taxonomy" id="290746"/>
    <lineage>
        <taxon>Eukaryota</taxon>
        <taxon>Metazoa</taxon>
        <taxon>Ecdysozoa</taxon>
        <taxon>Nematoda</taxon>
        <taxon>Chromadorea</taxon>
        <taxon>Rhabditida</taxon>
        <taxon>Tylenchina</taxon>
        <taxon>Cephalobomorpha</taxon>
        <taxon>Cephaloboidea</taxon>
        <taxon>Cephalobidae</taxon>
        <taxon>Acrobeloides</taxon>
    </lineage>
</organism>
<keyword evidence="1" id="KW-1185">Reference proteome</keyword>
<dbReference type="Proteomes" id="UP000887540">
    <property type="component" value="Unplaced"/>
</dbReference>